<dbReference type="EMBL" id="JAAQHG020000005">
    <property type="protein sequence ID" value="KAL1589184.1"/>
    <property type="molecule type" value="Genomic_DNA"/>
</dbReference>
<sequence>MSLKQCCATGSLHTGTPQGRVDKLHGLDCYIAEPPTDSPKGVVVIIPDAFGWELPNNRILADEYAKNGNFRVILPDFMNGFVMPADVMISFKALSATGFWNQLYKISHALYLARYFVPFLIYCREAVARPKILSFFQSLRAANPLPIGAAGFCWGGKYVVELCWDSTRTDAGRRLLDCGFIAHPSMLKYPGDIEKVVLPLSCAAAEIDQQMSAEDAAATRKVLEGKTAKTREEGVEHEFVMYEGAHHGFAVRADEEDLEEAERGKRAEAQAVGWFGRWFEGPPPSS</sequence>
<name>A0AB34KVS0_9PEZI</name>
<dbReference type="Gene3D" id="3.40.50.1820">
    <property type="entry name" value="alpha/beta hydrolase"/>
    <property type="match status" value="1"/>
</dbReference>
<dbReference type="AlphaFoldDB" id="A0AB34KVS0"/>
<dbReference type="Pfam" id="PF01738">
    <property type="entry name" value="DLH"/>
    <property type="match status" value="1"/>
</dbReference>
<reference evidence="2 3" key="1">
    <citation type="journal article" date="2020" name="Microbiol. Resour. Announc.">
        <title>Draft Genome Sequence of a Cladosporium Species Isolated from the Mesophotic Ascidian Didemnum maculosum.</title>
        <authorList>
            <person name="Gioti A."/>
            <person name="Siaperas R."/>
            <person name="Nikolaivits E."/>
            <person name="Le Goff G."/>
            <person name="Ouazzani J."/>
            <person name="Kotoulas G."/>
            <person name="Topakas E."/>
        </authorList>
    </citation>
    <scope>NUCLEOTIDE SEQUENCE [LARGE SCALE GENOMIC DNA]</scope>
    <source>
        <strain evidence="2 3">TM138-S3</strain>
    </source>
</reference>
<dbReference type="InterPro" id="IPR002925">
    <property type="entry name" value="Dienelactn_hydro"/>
</dbReference>
<organism evidence="2 3">
    <name type="scientific">Cladosporium halotolerans</name>
    <dbReference type="NCBI Taxonomy" id="1052096"/>
    <lineage>
        <taxon>Eukaryota</taxon>
        <taxon>Fungi</taxon>
        <taxon>Dikarya</taxon>
        <taxon>Ascomycota</taxon>
        <taxon>Pezizomycotina</taxon>
        <taxon>Dothideomycetes</taxon>
        <taxon>Dothideomycetidae</taxon>
        <taxon>Cladosporiales</taxon>
        <taxon>Cladosporiaceae</taxon>
        <taxon>Cladosporium</taxon>
    </lineage>
</organism>
<gene>
    <name evidence="2" type="ORF">WHR41_02194</name>
</gene>
<evidence type="ECO:0000313" key="3">
    <source>
        <dbReference type="Proteomes" id="UP000803884"/>
    </source>
</evidence>
<dbReference type="GeneID" id="96003638"/>
<comment type="caution">
    <text evidence="2">The sequence shown here is derived from an EMBL/GenBank/DDBJ whole genome shotgun (WGS) entry which is preliminary data.</text>
</comment>
<dbReference type="PANTHER" id="PTHR17630:SF105">
    <property type="entry name" value="DIENELACTONE HYDROLASE FAMILY PROTEIN (AFU_ORTHOLOGUE AFUA_4G08790)"/>
    <property type="match status" value="1"/>
</dbReference>
<accession>A0AB34KVS0</accession>
<dbReference type="PANTHER" id="PTHR17630">
    <property type="entry name" value="DIENELACTONE HYDROLASE"/>
    <property type="match status" value="1"/>
</dbReference>
<feature type="domain" description="Dienelactone hydrolase" evidence="1">
    <location>
        <begin position="28"/>
        <end position="277"/>
    </location>
</feature>
<dbReference type="InterPro" id="IPR029058">
    <property type="entry name" value="AB_hydrolase_fold"/>
</dbReference>
<dbReference type="SUPFAM" id="SSF53474">
    <property type="entry name" value="alpha/beta-Hydrolases"/>
    <property type="match status" value="1"/>
</dbReference>
<evidence type="ECO:0000313" key="2">
    <source>
        <dbReference type="EMBL" id="KAL1589184.1"/>
    </source>
</evidence>
<keyword evidence="3" id="KW-1185">Reference proteome</keyword>
<dbReference type="RefSeq" id="XP_069232289.1">
    <property type="nucleotide sequence ID" value="XM_069370800.1"/>
</dbReference>
<proteinExistence type="predicted"/>
<dbReference type="GO" id="GO:0016787">
    <property type="term" value="F:hydrolase activity"/>
    <property type="evidence" value="ECO:0007669"/>
    <property type="project" value="InterPro"/>
</dbReference>
<dbReference type="Proteomes" id="UP000803884">
    <property type="component" value="Unassembled WGS sequence"/>
</dbReference>
<evidence type="ECO:0000259" key="1">
    <source>
        <dbReference type="Pfam" id="PF01738"/>
    </source>
</evidence>
<protein>
    <recommendedName>
        <fullName evidence="1">Dienelactone hydrolase domain-containing protein</fullName>
    </recommendedName>
</protein>